<evidence type="ECO:0000259" key="1">
    <source>
        <dbReference type="Pfam" id="PF19889"/>
    </source>
</evidence>
<dbReference type="InterPro" id="IPR016032">
    <property type="entry name" value="Sig_transdc_resp-reg_C-effctor"/>
</dbReference>
<reference evidence="2 3" key="1">
    <citation type="submission" date="2022-10" db="EMBL/GenBank/DDBJ databases">
        <title>High-quality genome sequences of two octocoral-associated bacteria, Endozoicomonas euniceicola EF212 and Endozoicomonas gorgoniicola PS125.</title>
        <authorList>
            <person name="Chiou Y.-J."/>
            <person name="Chen Y.-H."/>
        </authorList>
    </citation>
    <scope>NUCLEOTIDE SEQUENCE [LARGE SCALE GENOMIC DNA]</scope>
    <source>
        <strain evidence="2 3">PS125</strain>
    </source>
</reference>
<accession>A0ABT3MQY8</accession>
<dbReference type="InterPro" id="IPR045942">
    <property type="entry name" value="DUF6362"/>
</dbReference>
<proteinExistence type="predicted"/>
<gene>
    <name evidence="2" type="ORF">NX722_03895</name>
</gene>
<dbReference type="RefSeq" id="WP_262566797.1">
    <property type="nucleotide sequence ID" value="NZ_JAPFCC010000001.1"/>
</dbReference>
<dbReference type="SUPFAM" id="SSF46894">
    <property type="entry name" value="C-terminal effector domain of the bipartite response regulators"/>
    <property type="match status" value="1"/>
</dbReference>
<organism evidence="2 3">
    <name type="scientific">Endozoicomonas gorgoniicola</name>
    <dbReference type="NCBI Taxonomy" id="1234144"/>
    <lineage>
        <taxon>Bacteria</taxon>
        <taxon>Pseudomonadati</taxon>
        <taxon>Pseudomonadota</taxon>
        <taxon>Gammaproteobacteria</taxon>
        <taxon>Oceanospirillales</taxon>
        <taxon>Endozoicomonadaceae</taxon>
        <taxon>Endozoicomonas</taxon>
    </lineage>
</organism>
<protein>
    <submittedName>
        <fullName evidence="2">DUF6362 family protein</fullName>
    </submittedName>
</protein>
<sequence length="123" mass="14737">MDTDELAKRYREAWLVARQLPSGIHLRHAAFWPEVNPNRWEVYQSEGRVVRRPLPSDDAVDRMVECMRWLRWISREERDLVWLRASGLPWRVIAEDMGVNRKTPYAHWSKAMSKISIHLSRRT</sequence>
<evidence type="ECO:0000313" key="2">
    <source>
        <dbReference type="EMBL" id="MCW7551794.1"/>
    </source>
</evidence>
<dbReference type="EMBL" id="JAPFCC010000001">
    <property type="protein sequence ID" value="MCW7551794.1"/>
    <property type="molecule type" value="Genomic_DNA"/>
</dbReference>
<dbReference type="Pfam" id="PF19889">
    <property type="entry name" value="DUF6362"/>
    <property type="match status" value="1"/>
</dbReference>
<feature type="domain" description="DUF6362" evidence="1">
    <location>
        <begin position="18"/>
        <end position="115"/>
    </location>
</feature>
<comment type="caution">
    <text evidence="2">The sequence shown here is derived from an EMBL/GenBank/DDBJ whole genome shotgun (WGS) entry which is preliminary data.</text>
</comment>
<dbReference type="Proteomes" id="UP001209854">
    <property type="component" value="Unassembled WGS sequence"/>
</dbReference>
<keyword evidence="3" id="KW-1185">Reference proteome</keyword>
<evidence type="ECO:0000313" key="3">
    <source>
        <dbReference type="Proteomes" id="UP001209854"/>
    </source>
</evidence>
<name>A0ABT3MQY8_9GAMM</name>